<reference evidence="7" key="1">
    <citation type="journal article" date="2019" name="Int. J. Syst. Evol. Microbiol.">
        <title>The Global Catalogue of Microorganisms (GCM) 10K type strain sequencing project: providing services to taxonomists for standard genome sequencing and annotation.</title>
        <authorList>
            <consortium name="The Broad Institute Genomics Platform"/>
            <consortium name="The Broad Institute Genome Sequencing Center for Infectious Disease"/>
            <person name="Wu L."/>
            <person name="Ma J."/>
        </authorList>
    </citation>
    <scope>NUCLEOTIDE SEQUENCE [LARGE SCALE GENOMIC DNA]</scope>
    <source>
        <strain evidence="7">NBRC 101365</strain>
    </source>
</reference>
<name>A0ABQ6CTQ1_9HYPH</name>
<dbReference type="Pfam" id="PF00005">
    <property type="entry name" value="ABC_tran"/>
    <property type="match status" value="1"/>
</dbReference>
<evidence type="ECO:0000313" key="6">
    <source>
        <dbReference type="EMBL" id="GLS23683.1"/>
    </source>
</evidence>
<dbReference type="EMBL" id="BSPC01000080">
    <property type="protein sequence ID" value="GLS23683.1"/>
    <property type="molecule type" value="Genomic_DNA"/>
</dbReference>
<dbReference type="InterPro" id="IPR050093">
    <property type="entry name" value="ABC_SmlMolc_Importer"/>
</dbReference>
<dbReference type="PANTHER" id="PTHR42781">
    <property type="entry name" value="SPERMIDINE/PUTRESCINE IMPORT ATP-BINDING PROTEIN POTA"/>
    <property type="match status" value="1"/>
</dbReference>
<evidence type="ECO:0000313" key="7">
    <source>
        <dbReference type="Proteomes" id="UP001156882"/>
    </source>
</evidence>
<comment type="caution">
    <text evidence="6">The sequence shown here is derived from an EMBL/GenBank/DDBJ whole genome shotgun (WGS) entry which is preliminary data.</text>
</comment>
<gene>
    <name evidence="6" type="ORF">GCM10007874_67040</name>
</gene>
<dbReference type="InterPro" id="IPR003593">
    <property type="entry name" value="AAA+_ATPase"/>
</dbReference>
<organism evidence="6 7">
    <name type="scientific">Labrys miyagiensis</name>
    <dbReference type="NCBI Taxonomy" id="346912"/>
    <lineage>
        <taxon>Bacteria</taxon>
        <taxon>Pseudomonadati</taxon>
        <taxon>Pseudomonadota</taxon>
        <taxon>Alphaproteobacteria</taxon>
        <taxon>Hyphomicrobiales</taxon>
        <taxon>Xanthobacteraceae</taxon>
        <taxon>Labrys</taxon>
    </lineage>
</organism>
<dbReference type="InterPro" id="IPR003439">
    <property type="entry name" value="ABC_transporter-like_ATP-bd"/>
</dbReference>
<dbReference type="InterPro" id="IPR017871">
    <property type="entry name" value="ABC_transporter-like_CS"/>
</dbReference>
<sequence>MAQGAGAALDMAAGPVVTEHAAAEIRAEGIGKTFGSFRALRDLSLNIGRGEFLTLLGPSGSGKTTFLMILAGFERPTHGRLTRDGADITNLSAEQRAFGMVFQGYALFPHMTVEQNIAFPLNIRKVPAEETRKRVADMVARVGLAGHERKLPTKLSGGQQQRVALARALVFEPPVLLLDEPFSALDKHLRGLMQEEVKRLHQEFGTTFVFVTHDQSEALSLSSRVAIFNHGQLLQVGTPQDVYERPASRFVSEFLGEINLLPLQDVQRENDSARGSCDGSVLDVPSQSHAGRTGILAIRPEHMDVAAAPKEDSLNCLAGTVTSSTYLGPATKISLTTSSGTPLSLTLPTDRAAEALRKGPQLWVTWPKDKGFLLPEEA</sequence>
<dbReference type="PROSITE" id="PS00211">
    <property type="entry name" value="ABC_TRANSPORTER_1"/>
    <property type="match status" value="1"/>
</dbReference>
<dbReference type="GO" id="GO:0005524">
    <property type="term" value="F:ATP binding"/>
    <property type="evidence" value="ECO:0007669"/>
    <property type="project" value="UniProtKB-KW"/>
</dbReference>
<keyword evidence="7" id="KW-1185">Reference proteome</keyword>
<feature type="domain" description="ABC transporter" evidence="5">
    <location>
        <begin position="25"/>
        <end position="255"/>
    </location>
</feature>
<proteinExistence type="inferred from homology"/>
<evidence type="ECO:0000256" key="2">
    <source>
        <dbReference type="ARBA" id="ARBA00022448"/>
    </source>
</evidence>
<dbReference type="Pfam" id="PF08402">
    <property type="entry name" value="TOBE_2"/>
    <property type="match status" value="1"/>
</dbReference>
<evidence type="ECO:0000256" key="1">
    <source>
        <dbReference type="ARBA" id="ARBA00005417"/>
    </source>
</evidence>
<evidence type="ECO:0000259" key="5">
    <source>
        <dbReference type="PROSITE" id="PS50893"/>
    </source>
</evidence>
<accession>A0ABQ6CTQ1</accession>
<dbReference type="SUPFAM" id="SSF52540">
    <property type="entry name" value="P-loop containing nucleoside triphosphate hydrolases"/>
    <property type="match status" value="1"/>
</dbReference>
<dbReference type="PROSITE" id="PS50893">
    <property type="entry name" value="ABC_TRANSPORTER_2"/>
    <property type="match status" value="1"/>
</dbReference>
<comment type="similarity">
    <text evidence="1">Belongs to the ABC transporter superfamily.</text>
</comment>
<dbReference type="Gene3D" id="2.40.50.100">
    <property type="match status" value="1"/>
</dbReference>
<keyword evidence="2" id="KW-0813">Transport</keyword>
<evidence type="ECO:0000256" key="3">
    <source>
        <dbReference type="ARBA" id="ARBA00022741"/>
    </source>
</evidence>
<dbReference type="InterPro" id="IPR013611">
    <property type="entry name" value="Transp-assoc_OB_typ2"/>
</dbReference>
<protein>
    <submittedName>
        <fullName evidence="6">ABC transporter ATP-binding protein</fullName>
    </submittedName>
</protein>
<evidence type="ECO:0000256" key="4">
    <source>
        <dbReference type="ARBA" id="ARBA00022840"/>
    </source>
</evidence>
<dbReference type="SUPFAM" id="SSF50331">
    <property type="entry name" value="MOP-like"/>
    <property type="match status" value="1"/>
</dbReference>
<dbReference type="SMART" id="SM00382">
    <property type="entry name" value="AAA"/>
    <property type="match status" value="1"/>
</dbReference>
<keyword evidence="4 6" id="KW-0067">ATP-binding</keyword>
<keyword evidence="3" id="KW-0547">Nucleotide-binding</keyword>
<dbReference type="Proteomes" id="UP001156882">
    <property type="component" value="Unassembled WGS sequence"/>
</dbReference>
<dbReference type="InterPro" id="IPR027417">
    <property type="entry name" value="P-loop_NTPase"/>
</dbReference>
<dbReference type="Gene3D" id="3.40.50.300">
    <property type="entry name" value="P-loop containing nucleotide triphosphate hydrolases"/>
    <property type="match status" value="1"/>
</dbReference>
<dbReference type="InterPro" id="IPR008995">
    <property type="entry name" value="Mo/tungstate-bd_C_term_dom"/>
</dbReference>
<dbReference type="PANTHER" id="PTHR42781:SF4">
    <property type="entry name" value="SPERMIDINE_PUTRESCINE IMPORT ATP-BINDING PROTEIN POTA"/>
    <property type="match status" value="1"/>
</dbReference>